<keyword evidence="4" id="KW-1185">Reference proteome</keyword>
<sequence length="478" mass="55358">MSQNDKANQIDQTNKIEKNVNKPLQIDTTSDSYTNSNAENDDTNKHREIQYAVVGCTHGELDVIYNEIQEYEQKENLKMDFLLCCGDFQAVRNPSDLQYMAVLKKYAIMHDFHKYYSGKKVAPILTIVIGGNHEASNYMQELPYGGWLAPKIYYMGYCNVINIGGLRISGLSGIYKRYNYPKHHYECVPYGMNKDVNHFKKFNNVISVYHTRKEDELKLCCVKNLVDIFMSHDWPIDITNFGNSKNLIRNKKHLESDIINGQLGSLPAQCVINQMKPKFAFAAHLHVNFKAEIFVNNESVTKFFALGKPNHYFKHLQFNSIFPRNIDMTDNGDLNVSYDLEWLSILRATNYLNTFEYVNVISYDYKKLPDEADLEATKQLFGELKIPNNFTQTAPPFTDSYQKYFQSGPFKNPQNTVFMHKLGIDDPVELQLNKDNRSFQDYFKLFQRNEKSDIQCLSQMNTTKDEGDIVIDISDISD</sequence>
<dbReference type="GO" id="GO:0005634">
    <property type="term" value="C:nucleus"/>
    <property type="evidence" value="ECO:0007669"/>
    <property type="project" value="TreeGrafter"/>
</dbReference>
<dbReference type="SUPFAM" id="SSF56300">
    <property type="entry name" value="Metallo-dependent phosphatases"/>
    <property type="match status" value="1"/>
</dbReference>
<dbReference type="InterPro" id="IPR004843">
    <property type="entry name" value="Calcineurin-like_PHP"/>
</dbReference>
<dbReference type="InterPro" id="IPR007708">
    <property type="entry name" value="DBR1_C"/>
</dbReference>
<comment type="caution">
    <text evidence="3">The sequence shown here is derived from an EMBL/GenBank/DDBJ whole genome shotgun (WGS) entry which is preliminary data.</text>
</comment>
<dbReference type="Proteomes" id="UP000078046">
    <property type="component" value="Unassembled WGS sequence"/>
</dbReference>
<protein>
    <submittedName>
        <fullName evidence="3">Lariat debranching enzyme</fullName>
    </submittedName>
</protein>
<evidence type="ECO:0000256" key="1">
    <source>
        <dbReference type="SAM" id="MobiDB-lite"/>
    </source>
</evidence>
<proteinExistence type="predicted"/>
<dbReference type="AlphaFoldDB" id="A0A177B109"/>
<dbReference type="GO" id="GO:0000398">
    <property type="term" value="P:mRNA splicing, via spliceosome"/>
    <property type="evidence" value="ECO:0007669"/>
    <property type="project" value="TreeGrafter"/>
</dbReference>
<dbReference type="PANTHER" id="PTHR12849:SF0">
    <property type="entry name" value="LARIAT DEBRANCHING ENZYME"/>
    <property type="match status" value="1"/>
</dbReference>
<dbReference type="Pfam" id="PF00149">
    <property type="entry name" value="Metallophos"/>
    <property type="match status" value="1"/>
</dbReference>
<gene>
    <name evidence="3" type="ORF">A3Q56_04952</name>
</gene>
<dbReference type="PANTHER" id="PTHR12849">
    <property type="entry name" value="RNA LARIAT DEBRANCHING ENZYME"/>
    <property type="match status" value="1"/>
</dbReference>
<feature type="compositionally biased region" description="Polar residues" evidence="1">
    <location>
        <begin position="26"/>
        <end position="38"/>
    </location>
</feature>
<dbReference type="InterPro" id="IPR029052">
    <property type="entry name" value="Metallo-depent_PP-like"/>
</dbReference>
<dbReference type="GO" id="GO:0008419">
    <property type="term" value="F:RNA lariat debranching enzyme activity"/>
    <property type="evidence" value="ECO:0007669"/>
    <property type="project" value="TreeGrafter"/>
</dbReference>
<feature type="domain" description="Lariat debranching enzyme C-terminal" evidence="2">
    <location>
        <begin position="295"/>
        <end position="428"/>
    </location>
</feature>
<dbReference type="EMBL" id="LWCA01000691">
    <property type="protein sequence ID" value="OAF67323.1"/>
    <property type="molecule type" value="Genomic_DNA"/>
</dbReference>
<name>A0A177B109_9BILA</name>
<dbReference type="OrthoDB" id="407609at2759"/>
<dbReference type="SMART" id="SM01124">
    <property type="entry name" value="DBR1"/>
    <property type="match status" value="1"/>
</dbReference>
<evidence type="ECO:0000313" key="4">
    <source>
        <dbReference type="Proteomes" id="UP000078046"/>
    </source>
</evidence>
<evidence type="ECO:0000259" key="2">
    <source>
        <dbReference type="SMART" id="SM01124"/>
    </source>
</evidence>
<dbReference type="Gene3D" id="3.60.21.10">
    <property type="match status" value="1"/>
</dbReference>
<feature type="compositionally biased region" description="Polar residues" evidence="1">
    <location>
        <begin position="1"/>
        <end position="13"/>
    </location>
</feature>
<reference evidence="3 4" key="1">
    <citation type="submission" date="2016-04" db="EMBL/GenBank/DDBJ databases">
        <title>The genome of Intoshia linei affirms orthonectids as highly simplified spiralians.</title>
        <authorList>
            <person name="Mikhailov K.V."/>
            <person name="Slusarev G.S."/>
            <person name="Nikitin M.A."/>
            <person name="Logacheva M.D."/>
            <person name="Penin A."/>
            <person name="Aleoshin V."/>
            <person name="Panchin Y.V."/>
        </authorList>
    </citation>
    <scope>NUCLEOTIDE SEQUENCE [LARGE SCALE GENOMIC DNA]</scope>
    <source>
        <strain evidence="3">Intl2013</strain>
        <tissue evidence="3">Whole animal</tissue>
    </source>
</reference>
<feature type="region of interest" description="Disordered" evidence="1">
    <location>
        <begin position="1"/>
        <end position="43"/>
    </location>
</feature>
<evidence type="ECO:0000313" key="3">
    <source>
        <dbReference type="EMBL" id="OAF67323.1"/>
    </source>
</evidence>
<dbReference type="Pfam" id="PF05011">
    <property type="entry name" value="DBR1"/>
    <property type="match status" value="1"/>
</dbReference>
<organism evidence="3 4">
    <name type="scientific">Intoshia linei</name>
    <dbReference type="NCBI Taxonomy" id="1819745"/>
    <lineage>
        <taxon>Eukaryota</taxon>
        <taxon>Metazoa</taxon>
        <taxon>Spiralia</taxon>
        <taxon>Lophotrochozoa</taxon>
        <taxon>Mesozoa</taxon>
        <taxon>Orthonectida</taxon>
        <taxon>Rhopaluridae</taxon>
        <taxon>Intoshia</taxon>
    </lineage>
</organism>
<accession>A0A177B109</accession>